<gene>
    <name evidence="2" type="ORF">FAM09_16860</name>
</gene>
<reference evidence="2 3" key="1">
    <citation type="submission" date="2019-04" db="EMBL/GenBank/DDBJ databases">
        <title>Niastella caeni sp. nov., isolated from activated sludge.</title>
        <authorList>
            <person name="Sheng M."/>
        </authorList>
    </citation>
    <scope>NUCLEOTIDE SEQUENCE [LARGE SCALE GENOMIC DNA]</scope>
    <source>
        <strain evidence="2 3">HX-2-15</strain>
    </source>
</reference>
<dbReference type="AlphaFoldDB" id="A0A4V4H0Y1"/>
<dbReference type="Gene3D" id="2.60.120.560">
    <property type="entry name" value="Exo-inulinase, domain 1"/>
    <property type="match status" value="1"/>
</dbReference>
<dbReference type="EMBL" id="STFF01000004">
    <property type="protein sequence ID" value="THU38346.1"/>
    <property type="molecule type" value="Genomic_DNA"/>
</dbReference>
<protein>
    <recommendedName>
        <fullName evidence="4">DUF1080 domain-containing protein</fullName>
    </recommendedName>
</protein>
<feature type="chain" id="PRO_5020454115" description="DUF1080 domain-containing protein" evidence="1">
    <location>
        <begin position="22"/>
        <end position="368"/>
    </location>
</feature>
<evidence type="ECO:0000313" key="3">
    <source>
        <dbReference type="Proteomes" id="UP000306918"/>
    </source>
</evidence>
<accession>A0A4V4H0Y1</accession>
<comment type="caution">
    <text evidence="2">The sequence shown here is derived from an EMBL/GenBank/DDBJ whole genome shotgun (WGS) entry which is preliminary data.</text>
</comment>
<sequence length="368" mass="41484">MKKMYLLFMGIAIMGSFYANGQTVTVPFTSDRWDKEKAKSTIETFGGKECILLTSGTIFIKDLALQDGIIETDISFPQHRGFPGIAFRMADRENYESFYMRPHQSGNPDATQYTPIFNNQAGWQLYHGEGYSKATPFTFEQWHHIKIDIHGRQAEIYFDDMEKPLIKVTELKRDPKAGTIGVNGGGLSTRFANLQYTIRQPVTQAAMPVPANGADGLITKWQVSKQVNGHLFESKKQLTSDFKSTLTWTTQNSEPSGTINLSKFTQPKDSGNAMVAKLIIESEVEQVKAISFGFSEYVVVYLNDKAIYAGRDNFLSRDYRFLGTIGYFDTLLLSLKKGTNELWFVVGKDFGGWGVKAKLEDMKQISLR</sequence>
<dbReference type="RefSeq" id="WP_136578301.1">
    <property type="nucleotide sequence ID" value="NZ_STFF01000004.1"/>
</dbReference>
<keyword evidence="3" id="KW-1185">Reference proteome</keyword>
<dbReference type="OrthoDB" id="2634655at2"/>
<organism evidence="2 3">
    <name type="scientific">Niastella caeni</name>
    <dbReference type="NCBI Taxonomy" id="2569763"/>
    <lineage>
        <taxon>Bacteria</taxon>
        <taxon>Pseudomonadati</taxon>
        <taxon>Bacteroidota</taxon>
        <taxon>Chitinophagia</taxon>
        <taxon>Chitinophagales</taxon>
        <taxon>Chitinophagaceae</taxon>
        <taxon>Niastella</taxon>
    </lineage>
</organism>
<proteinExistence type="predicted"/>
<evidence type="ECO:0000313" key="2">
    <source>
        <dbReference type="EMBL" id="THU38346.1"/>
    </source>
</evidence>
<evidence type="ECO:0008006" key="4">
    <source>
        <dbReference type="Google" id="ProtNLM"/>
    </source>
</evidence>
<keyword evidence="1" id="KW-0732">Signal</keyword>
<name>A0A4V4H0Y1_9BACT</name>
<evidence type="ECO:0000256" key="1">
    <source>
        <dbReference type="SAM" id="SignalP"/>
    </source>
</evidence>
<feature type="signal peptide" evidence="1">
    <location>
        <begin position="1"/>
        <end position="21"/>
    </location>
</feature>
<dbReference type="Proteomes" id="UP000306918">
    <property type="component" value="Unassembled WGS sequence"/>
</dbReference>